<proteinExistence type="predicted"/>
<dbReference type="OrthoDB" id="9807209at2"/>
<dbReference type="STRING" id="1921803.NIES593_08405"/>
<gene>
    <name evidence="2" type="ORF">NIES593_08405</name>
</gene>
<evidence type="ECO:0000259" key="1">
    <source>
        <dbReference type="Pfam" id="PF13439"/>
    </source>
</evidence>
<dbReference type="CDD" id="cd03801">
    <property type="entry name" value="GT4_PimA-like"/>
    <property type="match status" value="1"/>
</dbReference>
<protein>
    <submittedName>
        <fullName evidence="2">Glycosyl transferase family 1</fullName>
    </submittedName>
</protein>
<dbReference type="InterPro" id="IPR028098">
    <property type="entry name" value="Glyco_trans_4-like_N"/>
</dbReference>
<dbReference type="Pfam" id="PF13439">
    <property type="entry name" value="Glyco_transf_4"/>
    <property type="match status" value="1"/>
</dbReference>
<evidence type="ECO:0000313" key="2">
    <source>
        <dbReference type="EMBL" id="OKH24168.1"/>
    </source>
</evidence>
<dbReference type="RefSeq" id="WP_073599151.1">
    <property type="nucleotide sequence ID" value="NZ_MRCB01000007.1"/>
</dbReference>
<reference evidence="2 3" key="1">
    <citation type="submission" date="2016-11" db="EMBL/GenBank/DDBJ databases">
        <title>Draft Genome Sequences of Nine Cyanobacterial Strains from Diverse Habitats.</title>
        <authorList>
            <person name="Zhu T."/>
            <person name="Hou S."/>
            <person name="Lu X."/>
            <person name="Hess W.R."/>
        </authorList>
    </citation>
    <scope>NUCLEOTIDE SEQUENCE [LARGE SCALE GENOMIC DNA]</scope>
    <source>
        <strain evidence="2 3">NIES-593</strain>
    </source>
</reference>
<dbReference type="SUPFAM" id="SSF53756">
    <property type="entry name" value="UDP-Glycosyltransferase/glycogen phosphorylase"/>
    <property type="match status" value="1"/>
</dbReference>
<dbReference type="PANTHER" id="PTHR12526">
    <property type="entry name" value="GLYCOSYLTRANSFERASE"/>
    <property type="match status" value="1"/>
</dbReference>
<feature type="domain" description="Glycosyltransferase subfamily 4-like N-terminal" evidence="1">
    <location>
        <begin position="17"/>
        <end position="216"/>
    </location>
</feature>
<dbReference type="EMBL" id="MRCB01000007">
    <property type="protein sequence ID" value="OKH24168.1"/>
    <property type="molecule type" value="Genomic_DNA"/>
</dbReference>
<organism evidence="2 3">
    <name type="scientific">Hydrococcus rivularis NIES-593</name>
    <dbReference type="NCBI Taxonomy" id="1921803"/>
    <lineage>
        <taxon>Bacteria</taxon>
        <taxon>Bacillati</taxon>
        <taxon>Cyanobacteriota</taxon>
        <taxon>Cyanophyceae</taxon>
        <taxon>Pleurocapsales</taxon>
        <taxon>Hydrococcaceae</taxon>
        <taxon>Hydrococcus</taxon>
    </lineage>
</organism>
<dbReference type="AlphaFoldDB" id="A0A1U7HKV1"/>
<dbReference type="Gene3D" id="3.40.50.2000">
    <property type="entry name" value="Glycogen Phosphorylase B"/>
    <property type="match status" value="2"/>
</dbReference>
<dbReference type="PANTHER" id="PTHR12526:SF600">
    <property type="entry name" value="GLYCOSYL TRANSFERASE GROUP 1"/>
    <property type="match status" value="1"/>
</dbReference>
<sequence length="402" mass="45931">MNILTICSTFPYPPTRGGTQGRTFNLLKTLTQNHAVTLITQRSQDVTEEEIERLRQYVKDLVVFPRPTELKEEIPAKIQRFSQFLLGGTPPNVLFLYREEIQKWIDKAVAAEKFEVITCEHSVNEIYIRPEWKKQVRTILNIHSSVYRTCKNQLETGTSDNEWRDRLYLPLLRRYERQTLRKFSRVVVTTDEDEQQMKAFAPEAEIILIPNGVDLETFPYRKADPGGHNLVFVGGLDYFVNIDAACFFSLEVLPVVQQKYPDATLTLVGSKPSPEVQALAKRPGITVTGRVPSVAEYLHKATVAVIPLRTGFGMKFKTLESMAAGVPVVASDRGLEGLEVDRPNVPLRALRANRVEDYVEAIGRLFEDARLRETLSRNGRELIEQEYTWERLGKSYEQVLTN</sequence>
<keyword evidence="2" id="KW-0808">Transferase</keyword>
<name>A0A1U7HKV1_9CYAN</name>
<dbReference type="Proteomes" id="UP000186868">
    <property type="component" value="Unassembled WGS sequence"/>
</dbReference>
<accession>A0A1U7HKV1</accession>
<dbReference type="Pfam" id="PF13692">
    <property type="entry name" value="Glyco_trans_1_4"/>
    <property type="match status" value="1"/>
</dbReference>
<evidence type="ECO:0000313" key="3">
    <source>
        <dbReference type="Proteomes" id="UP000186868"/>
    </source>
</evidence>
<dbReference type="GO" id="GO:0016757">
    <property type="term" value="F:glycosyltransferase activity"/>
    <property type="evidence" value="ECO:0007669"/>
    <property type="project" value="TreeGrafter"/>
</dbReference>
<comment type="caution">
    <text evidence="2">The sequence shown here is derived from an EMBL/GenBank/DDBJ whole genome shotgun (WGS) entry which is preliminary data.</text>
</comment>
<keyword evidence="3" id="KW-1185">Reference proteome</keyword>